<evidence type="ECO:0000313" key="4">
    <source>
        <dbReference type="EMBL" id="CUN08212.1"/>
    </source>
</evidence>
<feature type="region of interest" description="Disordered" evidence="1">
    <location>
        <begin position="84"/>
        <end position="122"/>
    </location>
</feature>
<dbReference type="AlphaFoldDB" id="A0A173TZD7"/>
<keyword evidence="2" id="KW-0472">Membrane</keyword>
<dbReference type="InterPro" id="IPR047194">
    <property type="entry name" value="CwlT-like_lysozyme"/>
</dbReference>
<dbReference type="Pfam" id="PF05257">
    <property type="entry name" value="CHAP"/>
    <property type="match status" value="1"/>
</dbReference>
<dbReference type="OrthoDB" id="9812962at2"/>
<dbReference type="SUPFAM" id="SSF53955">
    <property type="entry name" value="Lysozyme-like"/>
    <property type="match status" value="1"/>
</dbReference>
<evidence type="ECO:0000256" key="2">
    <source>
        <dbReference type="SAM" id="Phobius"/>
    </source>
</evidence>
<dbReference type="EMBL" id="CYYA01000011">
    <property type="protein sequence ID" value="CUN08212.1"/>
    <property type="molecule type" value="Genomic_DNA"/>
</dbReference>
<dbReference type="InterPro" id="IPR023346">
    <property type="entry name" value="Lysozyme-like_dom_sf"/>
</dbReference>
<dbReference type="Pfam" id="PF13702">
    <property type="entry name" value="Lysozyme_like"/>
    <property type="match status" value="1"/>
</dbReference>
<dbReference type="SUPFAM" id="SSF54001">
    <property type="entry name" value="Cysteine proteinases"/>
    <property type="match status" value="1"/>
</dbReference>
<dbReference type="GeneID" id="97392628"/>
<dbReference type="Gene3D" id="1.10.530.10">
    <property type="match status" value="1"/>
</dbReference>
<protein>
    <submittedName>
        <fullName evidence="4">CHAP domain</fullName>
    </submittedName>
</protein>
<evidence type="ECO:0000256" key="1">
    <source>
        <dbReference type="SAM" id="MobiDB-lite"/>
    </source>
</evidence>
<dbReference type="STRING" id="39490.ERS852448_01786"/>
<dbReference type="CDD" id="cd16891">
    <property type="entry name" value="CwlT-like"/>
    <property type="match status" value="1"/>
</dbReference>
<dbReference type="InterPro" id="IPR038765">
    <property type="entry name" value="Papain-like_cys_pep_sf"/>
</dbReference>
<reference evidence="4 5" key="1">
    <citation type="submission" date="2015-09" db="EMBL/GenBank/DDBJ databases">
        <authorList>
            <consortium name="Pathogen Informatics"/>
        </authorList>
    </citation>
    <scope>NUCLEOTIDE SEQUENCE [LARGE SCALE GENOMIC DNA]</scope>
    <source>
        <strain evidence="4 5">2789STDY5608891</strain>
    </source>
</reference>
<keyword evidence="2" id="KW-0812">Transmembrane</keyword>
<accession>A0A173TZD7</accession>
<dbReference type="PROSITE" id="PS50911">
    <property type="entry name" value="CHAP"/>
    <property type="match status" value="1"/>
</dbReference>
<proteinExistence type="predicted"/>
<dbReference type="Gene3D" id="3.90.1720.10">
    <property type="entry name" value="endopeptidase domain like (from Nostoc punctiforme)"/>
    <property type="match status" value="1"/>
</dbReference>
<dbReference type="Proteomes" id="UP000095492">
    <property type="component" value="Unassembled WGS sequence"/>
</dbReference>
<dbReference type="InterPro" id="IPR007921">
    <property type="entry name" value="CHAP_dom"/>
</dbReference>
<evidence type="ECO:0000313" key="5">
    <source>
        <dbReference type="Proteomes" id="UP000095492"/>
    </source>
</evidence>
<evidence type="ECO:0000259" key="3">
    <source>
        <dbReference type="PROSITE" id="PS50911"/>
    </source>
</evidence>
<sequence length="573" mass="63007">MDRKIKTRQVHKDIKVLDKTVTVTDHVKQSYVRTKENIMQSTEKSSDRENNPVGYAEDAASKYADRIFHETGHQVRRQAEKLIERKKEKASVSSAGEETVYQPKEQMRPVSPSGGEKAQEQGRELAVKKIKTIERDKRTIKTGRASEQVVKNTGKGIIKTSEKAVKTAEQTARTSIKTSEQTANAYVQAMHYSMKKAEKAVQTARQTARDTTIAVKKTAKAVTHAIKALIEATKALLSALTAGGWIAVMILIIVILFGGFLCMTGGDNSSTVSSVSAEVEAYEPLIRQYANQYGIGEYVELIKAIMMQESGGRGLDPMQCSEGSFNTKYPKQPNGITDPEYSISCGVQEIKSCLERAGVKNPLDMENIKLALQSYNYGNGYLEWAKARGGYTLANAAEFSDMMAQRMGWSSYGDKQYVPHVLQYYTFGRIPTGIGNQAIVQVAASQEGKGGTTYWSWYGFGGRVEWCACFVSWCADQSGYIQSGVIPKFSLCSDGVKWFESKGRFRDGSYTPVAGDIIFFDWGNNGTIDHVGIVESVSGGTVNTIEGNSGDKVARRSYSIGSSNIYGYGVPAY</sequence>
<name>A0A173TZD7_EUBRA</name>
<gene>
    <name evidence="4" type="ORF">ERS852448_01786</name>
</gene>
<organism evidence="4 5">
    <name type="scientific">Eubacterium ramulus</name>
    <dbReference type="NCBI Taxonomy" id="39490"/>
    <lineage>
        <taxon>Bacteria</taxon>
        <taxon>Bacillati</taxon>
        <taxon>Bacillota</taxon>
        <taxon>Clostridia</taxon>
        <taxon>Eubacteriales</taxon>
        <taxon>Eubacteriaceae</taxon>
        <taxon>Eubacterium</taxon>
    </lineage>
</organism>
<feature type="transmembrane region" description="Helical" evidence="2">
    <location>
        <begin position="236"/>
        <end position="261"/>
    </location>
</feature>
<feature type="domain" description="Peptidase C51" evidence="3">
    <location>
        <begin position="442"/>
        <end position="573"/>
    </location>
</feature>
<dbReference type="RefSeq" id="WP_055290353.1">
    <property type="nucleotide sequence ID" value="NZ_CP173382.1"/>
</dbReference>
<keyword evidence="2" id="KW-1133">Transmembrane helix</keyword>